<evidence type="ECO:0000256" key="3">
    <source>
        <dbReference type="ARBA" id="ARBA00022679"/>
    </source>
</evidence>
<evidence type="ECO:0000256" key="10">
    <source>
        <dbReference type="SAM" id="MobiDB-lite"/>
    </source>
</evidence>
<evidence type="ECO:0000256" key="4">
    <source>
        <dbReference type="ARBA" id="ARBA00022741"/>
    </source>
</evidence>
<feature type="binding site" evidence="9">
    <location>
        <position position="41"/>
    </location>
    <ligand>
        <name>ATP</name>
        <dbReference type="ChEBI" id="CHEBI:30616"/>
    </ligand>
</feature>
<dbReference type="FunFam" id="1.10.510.10:FF:000021">
    <property type="entry name" value="Serine/threonine protein kinase"/>
    <property type="match status" value="1"/>
</dbReference>
<dbReference type="EC" id="2.7.11.1" evidence="1"/>
<organism evidence="13 14">
    <name type="scientific">Phycicoccus endophyticus</name>
    <dbReference type="NCBI Taxonomy" id="1690220"/>
    <lineage>
        <taxon>Bacteria</taxon>
        <taxon>Bacillati</taxon>
        <taxon>Actinomycetota</taxon>
        <taxon>Actinomycetes</taxon>
        <taxon>Micrococcales</taxon>
        <taxon>Intrasporangiaceae</taxon>
        <taxon>Phycicoccus</taxon>
    </lineage>
</organism>
<dbReference type="GO" id="GO:0005524">
    <property type="term" value="F:ATP binding"/>
    <property type="evidence" value="ECO:0007669"/>
    <property type="project" value="UniProtKB-UniRule"/>
</dbReference>
<evidence type="ECO:0000256" key="6">
    <source>
        <dbReference type="ARBA" id="ARBA00022840"/>
    </source>
</evidence>
<dbReference type="RefSeq" id="WP_166098304.1">
    <property type="nucleotide sequence ID" value="NZ_BMMY01000001.1"/>
</dbReference>
<dbReference type="Gene3D" id="1.10.510.10">
    <property type="entry name" value="Transferase(Phosphotransferase) domain 1"/>
    <property type="match status" value="1"/>
</dbReference>
<dbReference type="AlphaFoldDB" id="A0A7G9R4G6"/>
<protein>
    <recommendedName>
        <fullName evidence="1">non-specific serine/threonine protein kinase</fullName>
        <ecNumber evidence="1">2.7.11.1</ecNumber>
    </recommendedName>
</protein>
<keyword evidence="6 9" id="KW-0067">ATP-binding</keyword>
<dbReference type="KEGG" id="pei:H9L10_05745"/>
<feature type="compositionally biased region" description="Low complexity" evidence="10">
    <location>
        <begin position="291"/>
        <end position="313"/>
    </location>
</feature>
<dbReference type="GO" id="GO:0004674">
    <property type="term" value="F:protein serine/threonine kinase activity"/>
    <property type="evidence" value="ECO:0007669"/>
    <property type="project" value="UniProtKB-KW"/>
</dbReference>
<keyword evidence="5 13" id="KW-0418">Kinase</keyword>
<dbReference type="SUPFAM" id="SSF56112">
    <property type="entry name" value="Protein kinase-like (PK-like)"/>
    <property type="match status" value="1"/>
</dbReference>
<name>A0A7G9R4G6_9MICO</name>
<keyword evidence="2 13" id="KW-0723">Serine/threonine-protein kinase</keyword>
<evidence type="ECO:0000256" key="9">
    <source>
        <dbReference type="PROSITE-ProRule" id="PRU10141"/>
    </source>
</evidence>
<feature type="compositionally biased region" description="Low complexity" evidence="10">
    <location>
        <begin position="361"/>
        <end position="410"/>
    </location>
</feature>
<evidence type="ECO:0000256" key="11">
    <source>
        <dbReference type="SAM" id="Phobius"/>
    </source>
</evidence>
<gene>
    <name evidence="13" type="ORF">H9L10_05745</name>
</gene>
<comment type="catalytic activity">
    <reaction evidence="7">
        <text>L-threonyl-[protein] + ATP = O-phospho-L-threonyl-[protein] + ADP + H(+)</text>
        <dbReference type="Rhea" id="RHEA:46608"/>
        <dbReference type="Rhea" id="RHEA-COMP:11060"/>
        <dbReference type="Rhea" id="RHEA-COMP:11605"/>
        <dbReference type="ChEBI" id="CHEBI:15378"/>
        <dbReference type="ChEBI" id="CHEBI:30013"/>
        <dbReference type="ChEBI" id="CHEBI:30616"/>
        <dbReference type="ChEBI" id="CHEBI:61977"/>
        <dbReference type="ChEBI" id="CHEBI:456216"/>
        <dbReference type="EC" id="2.7.11.1"/>
    </reaction>
</comment>
<feature type="domain" description="Protein kinase" evidence="12">
    <location>
        <begin position="12"/>
        <end position="271"/>
    </location>
</feature>
<keyword evidence="11" id="KW-1133">Transmembrane helix</keyword>
<dbReference type="PANTHER" id="PTHR43289:SF6">
    <property type="entry name" value="SERINE_THREONINE-PROTEIN KINASE NEKL-3"/>
    <property type="match status" value="1"/>
</dbReference>
<accession>A0A7G9R4G6</accession>
<dbReference type="FunFam" id="3.30.200.20:FF:000035">
    <property type="entry name" value="Serine/threonine protein kinase Stk1"/>
    <property type="match status" value="1"/>
</dbReference>
<dbReference type="Proteomes" id="UP000515976">
    <property type="component" value="Chromosome"/>
</dbReference>
<evidence type="ECO:0000256" key="7">
    <source>
        <dbReference type="ARBA" id="ARBA00047899"/>
    </source>
</evidence>
<feature type="transmembrane region" description="Helical" evidence="11">
    <location>
        <begin position="331"/>
        <end position="352"/>
    </location>
</feature>
<keyword evidence="3" id="KW-0808">Transferase</keyword>
<evidence type="ECO:0000256" key="2">
    <source>
        <dbReference type="ARBA" id="ARBA00022527"/>
    </source>
</evidence>
<dbReference type="InterPro" id="IPR017441">
    <property type="entry name" value="Protein_kinase_ATP_BS"/>
</dbReference>
<evidence type="ECO:0000256" key="1">
    <source>
        <dbReference type="ARBA" id="ARBA00012513"/>
    </source>
</evidence>
<dbReference type="SMART" id="SM00220">
    <property type="entry name" value="S_TKc"/>
    <property type="match status" value="1"/>
</dbReference>
<keyword evidence="4 9" id="KW-0547">Nucleotide-binding</keyword>
<feature type="region of interest" description="Disordered" evidence="10">
    <location>
        <begin position="359"/>
        <end position="431"/>
    </location>
</feature>
<dbReference type="PROSITE" id="PS50011">
    <property type="entry name" value="PROTEIN_KINASE_DOM"/>
    <property type="match status" value="1"/>
</dbReference>
<dbReference type="PANTHER" id="PTHR43289">
    <property type="entry name" value="MITOGEN-ACTIVATED PROTEIN KINASE KINASE KINASE 20-RELATED"/>
    <property type="match status" value="1"/>
</dbReference>
<dbReference type="Pfam" id="PF00069">
    <property type="entry name" value="Pkinase"/>
    <property type="match status" value="1"/>
</dbReference>
<dbReference type="Gene3D" id="3.30.200.20">
    <property type="entry name" value="Phosphorylase Kinase, domain 1"/>
    <property type="match status" value="1"/>
</dbReference>
<dbReference type="CDD" id="cd14014">
    <property type="entry name" value="STKc_PknB_like"/>
    <property type="match status" value="1"/>
</dbReference>
<dbReference type="InterPro" id="IPR011009">
    <property type="entry name" value="Kinase-like_dom_sf"/>
</dbReference>
<evidence type="ECO:0000313" key="14">
    <source>
        <dbReference type="Proteomes" id="UP000515976"/>
    </source>
</evidence>
<keyword evidence="11" id="KW-0472">Membrane</keyword>
<dbReference type="GO" id="GO:0045717">
    <property type="term" value="P:negative regulation of fatty acid biosynthetic process"/>
    <property type="evidence" value="ECO:0007669"/>
    <property type="project" value="UniProtKB-ARBA"/>
</dbReference>
<dbReference type="EMBL" id="CP060712">
    <property type="protein sequence ID" value="QNN50491.1"/>
    <property type="molecule type" value="Genomic_DNA"/>
</dbReference>
<evidence type="ECO:0000256" key="8">
    <source>
        <dbReference type="ARBA" id="ARBA00048679"/>
    </source>
</evidence>
<sequence length="507" mass="52827">MSSEHRLLAGRYVLEEPIGRGGMGEVWRATDTVLGREVAVKTIDLDRVPDEAGAARFEREAQVTAAMSHPNVVTVHDTGVEGRTAYLVMELLPGPSLAERLAQGPLPLEEVVDAARQVASALGAAHARGVVHRDIKPANVVRAADGRLRVLDFGITQLGESSGSQALTATHTVMGTAEYLAPEQATGGRVDGRADLYALGCVLYALLTGRPPFRGATPVATMMQHSHDPVPDVRESRPETPAWLAGLVSALLAKDPQDRPADAAAVLEAIERREAPGAASVAAATTTLLPASGAEPTRRLASPAPAAATSPPTAAAPPTPARSPERRGSSAPLWVLALVALAALALLAWYLLTGLGEGSDPATTPTSTPSTSAPATQESPSTTPPETSAAEESPTSEAPSPTQTPSETTADPQPVEDAGSALDDEVSQLRQDDVIDEQAAKVVQDPLKDADKALRKEDSEALVEARDALVEDYQEAVADGTYPAEAAQRLDPLVEDFDQAVDDYAGG</sequence>
<evidence type="ECO:0000256" key="5">
    <source>
        <dbReference type="ARBA" id="ARBA00022777"/>
    </source>
</evidence>
<dbReference type="InterPro" id="IPR000719">
    <property type="entry name" value="Prot_kinase_dom"/>
</dbReference>
<keyword evidence="14" id="KW-1185">Reference proteome</keyword>
<proteinExistence type="predicted"/>
<feature type="region of interest" description="Disordered" evidence="10">
    <location>
        <begin position="291"/>
        <end position="327"/>
    </location>
</feature>
<evidence type="ECO:0000259" key="12">
    <source>
        <dbReference type="PROSITE" id="PS50011"/>
    </source>
</evidence>
<comment type="catalytic activity">
    <reaction evidence="8">
        <text>L-seryl-[protein] + ATP = O-phospho-L-seryl-[protein] + ADP + H(+)</text>
        <dbReference type="Rhea" id="RHEA:17989"/>
        <dbReference type="Rhea" id="RHEA-COMP:9863"/>
        <dbReference type="Rhea" id="RHEA-COMP:11604"/>
        <dbReference type="ChEBI" id="CHEBI:15378"/>
        <dbReference type="ChEBI" id="CHEBI:29999"/>
        <dbReference type="ChEBI" id="CHEBI:30616"/>
        <dbReference type="ChEBI" id="CHEBI:83421"/>
        <dbReference type="ChEBI" id="CHEBI:456216"/>
        <dbReference type="EC" id="2.7.11.1"/>
    </reaction>
</comment>
<evidence type="ECO:0000313" key="13">
    <source>
        <dbReference type="EMBL" id="QNN50491.1"/>
    </source>
</evidence>
<reference evidence="13 14" key="1">
    <citation type="submission" date="2020-08" db="EMBL/GenBank/DDBJ databases">
        <title>Genome sequence of Phycicoccus endophyticus JCM 31784T.</title>
        <authorList>
            <person name="Hyun D.-W."/>
            <person name="Bae J.-W."/>
        </authorList>
    </citation>
    <scope>NUCLEOTIDE SEQUENCE [LARGE SCALE GENOMIC DNA]</scope>
    <source>
        <strain evidence="13 14">JCM 31784</strain>
    </source>
</reference>
<dbReference type="PROSITE" id="PS00107">
    <property type="entry name" value="PROTEIN_KINASE_ATP"/>
    <property type="match status" value="1"/>
</dbReference>
<keyword evidence="11" id="KW-0812">Transmembrane</keyword>